<dbReference type="Pfam" id="PF10724">
    <property type="entry name" value="DUF2516"/>
    <property type="match status" value="1"/>
</dbReference>
<dbReference type="EMBL" id="VJZA01000002">
    <property type="protein sequence ID" value="TVT25711.1"/>
    <property type="molecule type" value="Genomic_DNA"/>
</dbReference>
<dbReference type="AlphaFoldDB" id="A0A558AN93"/>
<reference evidence="2 3" key="1">
    <citation type="submission" date="2019-07" db="EMBL/GenBank/DDBJ databases">
        <title>New species of Amycolatopsis and Streptomyces.</title>
        <authorList>
            <person name="Duangmal K."/>
            <person name="Teo W.F.A."/>
            <person name="Lipun K."/>
        </authorList>
    </citation>
    <scope>NUCLEOTIDE SEQUENCE [LARGE SCALE GENOMIC DNA]</scope>
    <source>
        <strain evidence="2 3">JCM 30562</strain>
    </source>
</reference>
<proteinExistence type="predicted"/>
<keyword evidence="1" id="KW-0472">Membrane</keyword>
<dbReference type="RefSeq" id="WP_144632985.1">
    <property type="nucleotide sequence ID" value="NZ_BNAX01000013.1"/>
</dbReference>
<gene>
    <name evidence="2" type="ORF">FNH06_02630</name>
</gene>
<protein>
    <submittedName>
        <fullName evidence="2">DUF2516 family protein</fullName>
    </submittedName>
</protein>
<keyword evidence="1" id="KW-0812">Transmembrane</keyword>
<dbReference type="InterPro" id="IPR019662">
    <property type="entry name" value="DUF2516"/>
</dbReference>
<evidence type="ECO:0000313" key="3">
    <source>
        <dbReference type="Proteomes" id="UP000318578"/>
    </source>
</evidence>
<keyword evidence="3" id="KW-1185">Reference proteome</keyword>
<feature type="transmembrane region" description="Helical" evidence="1">
    <location>
        <begin position="6"/>
        <end position="25"/>
    </location>
</feature>
<accession>A0A558AN93</accession>
<organism evidence="2 3">
    <name type="scientific">Amycolatopsis acidiphila</name>
    <dbReference type="NCBI Taxonomy" id="715473"/>
    <lineage>
        <taxon>Bacteria</taxon>
        <taxon>Bacillati</taxon>
        <taxon>Actinomycetota</taxon>
        <taxon>Actinomycetes</taxon>
        <taxon>Pseudonocardiales</taxon>
        <taxon>Pseudonocardiaceae</taxon>
        <taxon>Amycolatopsis</taxon>
    </lineage>
</organism>
<feature type="transmembrane region" description="Helical" evidence="1">
    <location>
        <begin position="68"/>
        <end position="84"/>
    </location>
</feature>
<evidence type="ECO:0000313" key="2">
    <source>
        <dbReference type="EMBL" id="TVT25711.1"/>
    </source>
</evidence>
<sequence>MPFIAQWIMLVIGWAGTLAGLAAFFHALLQRSDAFTAADRKTKPIWLAITGAGTVAMGLFGFGGAGTLFWLAGIVAVLVYLVDVRPKLIEVQRRGKNW</sequence>
<dbReference type="Proteomes" id="UP000318578">
    <property type="component" value="Unassembled WGS sequence"/>
</dbReference>
<comment type="caution">
    <text evidence="2">The sequence shown here is derived from an EMBL/GenBank/DDBJ whole genome shotgun (WGS) entry which is preliminary data.</text>
</comment>
<evidence type="ECO:0000256" key="1">
    <source>
        <dbReference type="SAM" id="Phobius"/>
    </source>
</evidence>
<keyword evidence="1" id="KW-1133">Transmembrane helix</keyword>
<name>A0A558AN93_9PSEU</name>